<sequence length="120" mass="13653">LLLREVDRPKSLGEKISEYLSRPPQPLLKFYGDFSTESANGKKHLLFAVRNGLPLPLLYGIYVRASYDSLTDYIEKTDHIGPFSTDDWRLTLDITGPAVVEIRVGLIPFEFLLDRTQITV</sequence>
<dbReference type="EMBL" id="BARV01026828">
    <property type="protein sequence ID" value="GAI45025.1"/>
    <property type="molecule type" value="Genomic_DNA"/>
</dbReference>
<proteinExistence type="predicted"/>
<dbReference type="AlphaFoldDB" id="X1Q1T4"/>
<organism evidence="1">
    <name type="scientific">marine sediment metagenome</name>
    <dbReference type="NCBI Taxonomy" id="412755"/>
    <lineage>
        <taxon>unclassified sequences</taxon>
        <taxon>metagenomes</taxon>
        <taxon>ecological metagenomes</taxon>
    </lineage>
</organism>
<name>X1Q1T4_9ZZZZ</name>
<accession>X1Q1T4</accession>
<protein>
    <submittedName>
        <fullName evidence="1">Uncharacterized protein</fullName>
    </submittedName>
</protein>
<evidence type="ECO:0000313" key="1">
    <source>
        <dbReference type="EMBL" id="GAI45025.1"/>
    </source>
</evidence>
<feature type="non-terminal residue" evidence="1">
    <location>
        <position position="1"/>
    </location>
</feature>
<gene>
    <name evidence="1" type="ORF">S06H3_43270</name>
</gene>
<comment type="caution">
    <text evidence="1">The sequence shown here is derived from an EMBL/GenBank/DDBJ whole genome shotgun (WGS) entry which is preliminary data.</text>
</comment>
<reference evidence="1" key="1">
    <citation type="journal article" date="2014" name="Front. Microbiol.">
        <title>High frequency of phylogenetically diverse reductive dehalogenase-homologous genes in deep subseafloor sedimentary metagenomes.</title>
        <authorList>
            <person name="Kawai M."/>
            <person name="Futagami T."/>
            <person name="Toyoda A."/>
            <person name="Takaki Y."/>
            <person name="Nishi S."/>
            <person name="Hori S."/>
            <person name="Arai W."/>
            <person name="Tsubouchi T."/>
            <person name="Morono Y."/>
            <person name="Uchiyama I."/>
            <person name="Ito T."/>
            <person name="Fujiyama A."/>
            <person name="Inagaki F."/>
            <person name="Takami H."/>
        </authorList>
    </citation>
    <scope>NUCLEOTIDE SEQUENCE</scope>
    <source>
        <strain evidence="1">Expedition CK06-06</strain>
    </source>
</reference>